<gene>
    <name evidence="1" type="ORF">GCM10007977_005560</name>
</gene>
<name>A0A917T2B2_9ACTN</name>
<dbReference type="Gene3D" id="1.10.490.110">
    <property type="entry name" value="Uncharacterized conserved protein DUF2267"/>
    <property type="match status" value="1"/>
</dbReference>
<comment type="caution">
    <text evidence="1">The sequence shown here is derived from an EMBL/GenBank/DDBJ whole genome shotgun (WGS) entry which is preliminary data.</text>
</comment>
<evidence type="ECO:0008006" key="3">
    <source>
        <dbReference type="Google" id="ProtNLM"/>
    </source>
</evidence>
<dbReference type="InterPro" id="IPR018727">
    <property type="entry name" value="DUF2267"/>
</dbReference>
<proteinExistence type="predicted"/>
<reference evidence="1" key="2">
    <citation type="submission" date="2020-09" db="EMBL/GenBank/DDBJ databases">
        <authorList>
            <person name="Sun Q."/>
            <person name="Ohkuma M."/>
        </authorList>
    </citation>
    <scope>NUCLEOTIDE SEQUENCE</scope>
    <source>
        <strain evidence="1">JCM 19831</strain>
    </source>
</reference>
<accession>A0A917T2B2</accession>
<reference evidence="1" key="1">
    <citation type="journal article" date="2014" name="Int. J. Syst. Evol. Microbiol.">
        <title>Complete genome sequence of Corynebacterium casei LMG S-19264T (=DSM 44701T), isolated from a smear-ripened cheese.</title>
        <authorList>
            <consortium name="US DOE Joint Genome Institute (JGI-PGF)"/>
            <person name="Walter F."/>
            <person name="Albersmeier A."/>
            <person name="Kalinowski J."/>
            <person name="Ruckert C."/>
        </authorList>
    </citation>
    <scope>NUCLEOTIDE SEQUENCE</scope>
    <source>
        <strain evidence="1">JCM 19831</strain>
    </source>
</reference>
<evidence type="ECO:0000313" key="1">
    <source>
        <dbReference type="EMBL" id="GGM07395.1"/>
    </source>
</evidence>
<evidence type="ECO:0000313" key="2">
    <source>
        <dbReference type="Proteomes" id="UP000642070"/>
    </source>
</evidence>
<organism evidence="1 2">
    <name type="scientific">Dactylosporangium sucinum</name>
    <dbReference type="NCBI Taxonomy" id="1424081"/>
    <lineage>
        <taxon>Bacteria</taxon>
        <taxon>Bacillati</taxon>
        <taxon>Actinomycetota</taxon>
        <taxon>Actinomycetes</taxon>
        <taxon>Micromonosporales</taxon>
        <taxon>Micromonosporaceae</taxon>
        <taxon>Dactylosporangium</taxon>
    </lineage>
</organism>
<keyword evidence="2" id="KW-1185">Reference proteome</keyword>
<dbReference type="AlphaFoldDB" id="A0A917T2B2"/>
<dbReference type="EMBL" id="BMPI01000003">
    <property type="protein sequence ID" value="GGM07395.1"/>
    <property type="molecule type" value="Genomic_DNA"/>
</dbReference>
<dbReference type="Pfam" id="PF10025">
    <property type="entry name" value="DUF2267"/>
    <property type="match status" value="1"/>
</dbReference>
<dbReference type="Proteomes" id="UP000642070">
    <property type="component" value="Unassembled WGS sequence"/>
</dbReference>
<protein>
    <recommendedName>
        <fullName evidence="3">DUF2267 domain-containing protein</fullName>
    </recommendedName>
</protein>
<dbReference type="InterPro" id="IPR038282">
    <property type="entry name" value="DUF2267_sf"/>
</dbReference>
<dbReference type="RefSeq" id="WP_190248084.1">
    <property type="nucleotide sequence ID" value="NZ_BMPI01000003.1"/>
</dbReference>
<sequence>MYEDVFIAEVREKAGLADDREARQAVRGVLHALANRLPDGWVHHLAAELPPTLAEPLWSFQHLYDQEVHLDFLADVAARAEVSPDDAARVARAVFATVASACDPALLRRIYQPLTSDILALTEPAGALLPV</sequence>